<reference evidence="1" key="2">
    <citation type="submission" date="2021-09" db="EMBL/GenBank/DDBJ databases">
        <authorList>
            <person name="Gilroy R."/>
        </authorList>
    </citation>
    <scope>NUCLEOTIDE SEQUENCE</scope>
    <source>
        <strain evidence="1">CHK121-7720</strain>
    </source>
</reference>
<organism evidence="1 2">
    <name type="scientific">Barnesiella viscericola</name>
    <dbReference type="NCBI Taxonomy" id="397865"/>
    <lineage>
        <taxon>Bacteria</taxon>
        <taxon>Pseudomonadati</taxon>
        <taxon>Bacteroidota</taxon>
        <taxon>Bacteroidia</taxon>
        <taxon>Bacteroidales</taxon>
        <taxon>Barnesiellaceae</taxon>
        <taxon>Barnesiella</taxon>
    </lineage>
</organism>
<evidence type="ECO:0000313" key="1">
    <source>
        <dbReference type="EMBL" id="HJG89419.1"/>
    </source>
</evidence>
<dbReference type="EMBL" id="DYUD01000024">
    <property type="protein sequence ID" value="HJG89419.1"/>
    <property type="molecule type" value="Genomic_DNA"/>
</dbReference>
<gene>
    <name evidence="1" type="ORF">K8U91_08135</name>
</gene>
<evidence type="ECO:0000313" key="2">
    <source>
        <dbReference type="Proteomes" id="UP000757103"/>
    </source>
</evidence>
<accession>A0A921MSU1</accession>
<reference evidence="1" key="1">
    <citation type="journal article" date="2021" name="PeerJ">
        <title>Extensive microbial diversity within the chicken gut microbiome revealed by metagenomics and culture.</title>
        <authorList>
            <person name="Gilroy R."/>
            <person name="Ravi A."/>
            <person name="Getino M."/>
            <person name="Pursley I."/>
            <person name="Horton D.L."/>
            <person name="Alikhan N.F."/>
            <person name="Baker D."/>
            <person name="Gharbi K."/>
            <person name="Hall N."/>
            <person name="Watson M."/>
            <person name="Adriaenssens E.M."/>
            <person name="Foster-Nyarko E."/>
            <person name="Jarju S."/>
            <person name="Secka A."/>
            <person name="Antonio M."/>
            <person name="Oren A."/>
            <person name="Chaudhuri R.R."/>
            <person name="La Ragione R."/>
            <person name="Hildebrand F."/>
            <person name="Pallen M.J."/>
        </authorList>
    </citation>
    <scope>NUCLEOTIDE SEQUENCE</scope>
    <source>
        <strain evidence="1">CHK121-7720</strain>
    </source>
</reference>
<name>A0A921MSU1_9BACT</name>
<dbReference type="RefSeq" id="WP_025278432.1">
    <property type="nucleotide sequence ID" value="NZ_CAKMIC010000011.1"/>
</dbReference>
<dbReference type="AlphaFoldDB" id="A0A921MSU1"/>
<protein>
    <submittedName>
        <fullName evidence="1">Uncharacterized protein</fullName>
    </submittedName>
</protein>
<sequence length="106" mass="11945">MQTIEWEAPALAALAASHWLVAYEREENPRKRVRHETEIEFDGVAYMLMCEIGLAEREHRAVSMICGIEPQYTDMPVRVTGSMGKAVGEILPLLTNFLSSYGVVYV</sequence>
<comment type="caution">
    <text evidence="1">The sequence shown here is derived from an EMBL/GenBank/DDBJ whole genome shotgun (WGS) entry which is preliminary data.</text>
</comment>
<proteinExistence type="predicted"/>
<dbReference type="Proteomes" id="UP000757103">
    <property type="component" value="Unassembled WGS sequence"/>
</dbReference>
<dbReference type="GeneID" id="90529079"/>